<keyword evidence="2" id="KW-1185">Reference proteome</keyword>
<dbReference type="Proteomes" id="UP000265520">
    <property type="component" value="Unassembled WGS sequence"/>
</dbReference>
<evidence type="ECO:0000313" key="1">
    <source>
        <dbReference type="EMBL" id="MCI56949.1"/>
    </source>
</evidence>
<feature type="non-terminal residue" evidence="1">
    <location>
        <position position="15"/>
    </location>
</feature>
<dbReference type="EMBL" id="LXQA010520974">
    <property type="protein sequence ID" value="MCI56949.1"/>
    <property type="molecule type" value="Genomic_DNA"/>
</dbReference>
<sequence>MASARESDGHFASSL</sequence>
<comment type="caution">
    <text evidence="1">The sequence shown here is derived from an EMBL/GenBank/DDBJ whole genome shotgun (WGS) entry which is preliminary data.</text>
</comment>
<accession>A0A392T7E6</accession>
<evidence type="ECO:0000313" key="2">
    <source>
        <dbReference type="Proteomes" id="UP000265520"/>
    </source>
</evidence>
<reference evidence="1 2" key="1">
    <citation type="journal article" date="2018" name="Front. Plant Sci.">
        <title>Red Clover (Trifolium pratense) and Zigzag Clover (T. medium) - A Picture of Genomic Similarities and Differences.</title>
        <authorList>
            <person name="Dluhosova J."/>
            <person name="Istvanek J."/>
            <person name="Nedelnik J."/>
            <person name="Repkova J."/>
        </authorList>
    </citation>
    <scope>NUCLEOTIDE SEQUENCE [LARGE SCALE GENOMIC DNA]</scope>
    <source>
        <strain evidence="2">cv. 10/8</strain>
        <tissue evidence="1">Leaf</tissue>
    </source>
</reference>
<name>A0A392T7E6_9FABA</name>
<organism evidence="1 2">
    <name type="scientific">Trifolium medium</name>
    <dbReference type="NCBI Taxonomy" id="97028"/>
    <lineage>
        <taxon>Eukaryota</taxon>
        <taxon>Viridiplantae</taxon>
        <taxon>Streptophyta</taxon>
        <taxon>Embryophyta</taxon>
        <taxon>Tracheophyta</taxon>
        <taxon>Spermatophyta</taxon>
        <taxon>Magnoliopsida</taxon>
        <taxon>eudicotyledons</taxon>
        <taxon>Gunneridae</taxon>
        <taxon>Pentapetalae</taxon>
        <taxon>rosids</taxon>
        <taxon>fabids</taxon>
        <taxon>Fabales</taxon>
        <taxon>Fabaceae</taxon>
        <taxon>Papilionoideae</taxon>
        <taxon>50 kb inversion clade</taxon>
        <taxon>NPAAA clade</taxon>
        <taxon>Hologalegina</taxon>
        <taxon>IRL clade</taxon>
        <taxon>Trifolieae</taxon>
        <taxon>Trifolium</taxon>
    </lineage>
</organism>
<protein>
    <submittedName>
        <fullName evidence="1">Uncharacterized protein</fullName>
    </submittedName>
</protein>
<proteinExistence type="predicted"/>